<protein>
    <recommendedName>
        <fullName evidence="6">Phospholipase C</fullName>
    </recommendedName>
</protein>
<reference evidence="4 5" key="1">
    <citation type="journal article" date="2011" name="Genome Res.">
        <title>Phylogeny-wide analysis of social amoeba genomes highlights ancient origins for complex intercellular communication.</title>
        <authorList>
            <person name="Heidel A.J."/>
            <person name="Lawal H.M."/>
            <person name="Felder M."/>
            <person name="Schilde C."/>
            <person name="Helps N.R."/>
            <person name="Tunggal B."/>
            <person name="Rivero F."/>
            <person name="John U."/>
            <person name="Schleicher M."/>
            <person name="Eichinger L."/>
            <person name="Platzer M."/>
            <person name="Noegel A.A."/>
            <person name="Schaap P."/>
            <person name="Gloeckner G."/>
        </authorList>
    </citation>
    <scope>NUCLEOTIDE SEQUENCE [LARGE SCALE GENOMIC DNA]</scope>
    <source>
        <strain evidence="5">ATCC 26659 / Pp 5 / PN500</strain>
    </source>
</reference>
<accession>D3B237</accession>
<dbReference type="InParanoid" id="D3B237"/>
<organism evidence="4 5">
    <name type="scientific">Heterostelium pallidum (strain ATCC 26659 / Pp 5 / PN500)</name>
    <name type="common">Cellular slime mold</name>
    <name type="synonym">Polysphondylium pallidum</name>
    <dbReference type="NCBI Taxonomy" id="670386"/>
    <lineage>
        <taxon>Eukaryota</taxon>
        <taxon>Amoebozoa</taxon>
        <taxon>Evosea</taxon>
        <taxon>Eumycetozoa</taxon>
        <taxon>Dictyostelia</taxon>
        <taxon>Acytosteliales</taxon>
        <taxon>Acytosteliaceae</taxon>
        <taxon>Heterostelium</taxon>
    </lineage>
</organism>
<feature type="chain" id="PRO_5003041849" description="Phospholipase C" evidence="3">
    <location>
        <begin position="21"/>
        <end position="776"/>
    </location>
</feature>
<dbReference type="PANTHER" id="PTHR31956">
    <property type="entry name" value="NON-SPECIFIC PHOSPHOLIPASE C4-RELATED"/>
    <property type="match status" value="1"/>
</dbReference>
<evidence type="ECO:0008006" key="6">
    <source>
        <dbReference type="Google" id="ProtNLM"/>
    </source>
</evidence>
<dbReference type="InterPro" id="IPR007312">
    <property type="entry name" value="Phosphoesterase"/>
</dbReference>
<dbReference type="Proteomes" id="UP000001396">
    <property type="component" value="Unassembled WGS sequence"/>
</dbReference>
<keyword evidence="5" id="KW-1185">Reference proteome</keyword>
<dbReference type="Gene3D" id="3.40.720.10">
    <property type="entry name" value="Alkaline Phosphatase, subunit A"/>
    <property type="match status" value="1"/>
</dbReference>
<keyword evidence="3" id="KW-0732">Signal</keyword>
<name>D3B237_HETP5</name>
<dbReference type="PANTHER" id="PTHR31956:SF1">
    <property type="entry name" value="NON-SPECIFIC PHOSPHOLIPASE C1"/>
    <property type="match status" value="1"/>
</dbReference>
<dbReference type="InterPro" id="IPR017850">
    <property type="entry name" value="Alkaline_phosphatase_core_sf"/>
</dbReference>
<evidence type="ECO:0000256" key="2">
    <source>
        <dbReference type="SAM" id="MobiDB-lite"/>
    </source>
</evidence>
<dbReference type="Pfam" id="PF04185">
    <property type="entry name" value="Phosphoesterase"/>
    <property type="match status" value="1"/>
</dbReference>
<feature type="region of interest" description="Disordered" evidence="2">
    <location>
        <begin position="724"/>
        <end position="746"/>
    </location>
</feature>
<dbReference type="RefSeq" id="XP_020436526.1">
    <property type="nucleotide sequence ID" value="XM_020573431.1"/>
</dbReference>
<proteinExistence type="predicted"/>
<evidence type="ECO:0000256" key="1">
    <source>
        <dbReference type="ARBA" id="ARBA00022801"/>
    </source>
</evidence>
<dbReference type="AlphaFoldDB" id="D3B237"/>
<gene>
    <name evidence="4" type="ORF">PPL_02444</name>
</gene>
<comment type="caution">
    <text evidence="4">The sequence shown here is derived from an EMBL/GenBank/DDBJ whole genome shotgun (WGS) entry which is preliminary data.</text>
</comment>
<dbReference type="GeneID" id="31357969"/>
<dbReference type="EMBL" id="ADBJ01000009">
    <property type="protein sequence ID" value="EFA84412.1"/>
    <property type="molecule type" value="Genomic_DNA"/>
</dbReference>
<dbReference type="CDD" id="cd16014">
    <property type="entry name" value="PLC"/>
    <property type="match status" value="1"/>
</dbReference>
<dbReference type="GO" id="GO:0042578">
    <property type="term" value="F:phosphoric ester hydrolase activity"/>
    <property type="evidence" value="ECO:0007669"/>
    <property type="project" value="UniProtKB-ARBA"/>
</dbReference>
<dbReference type="STRING" id="670386.D3B237"/>
<evidence type="ECO:0000256" key="3">
    <source>
        <dbReference type="SAM" id="SignalP"/>
    </source>
</evidence>
<keyword evidence="1" id="KW-0378">Hydrolase</keyword>
<sequence>MYRVTFVILIIFFLTHYSDAALGPECNCLTNLRYCGSTTLQLNGTCNLGPNTNLYTCVTRGQPPVLKETCQFGCLQDPLKGGVCMQKDNCTCYSSGDYCGSTLKSRCDYINPDSLYRCDGAGTLPAFKFNCQNGCQYSRSENDTCSTGQSNAEGLKKIKKIVVFMQENRAFDHYYGTMSGVRGFNDPHLMNTSAGLPIFYQPSNKSPDVKNGQKYALPFRISGPKAGCTTGGSNTWSPNHAAWNNGKMDRFPSYLDESSMGYLSRTELNYYFQLAEQFTIGDMYFQSVMASTNPNRLVLWTNTIDARGETKAGPSIDNNQDIPFTWLTYTEQLEEAGISWRVWQDEDNFDDNPLEWFAQYKSAAPSSSLFTNGMFDWGINTFLSVAARGGLPQVSYVVAPTQLSEHPSNGPEAGMWLVQEVVNALTSSPDWEETVLIIDYDESGGFFDHVLPPMAPQGTIDEYISQGGNQVPIGPGFRVPLLVISPWTKGGNVFTELTDHTSVTQFIEQWALANGYSRNDVISPLMSSYRRNMFSDLTHVFNFNKTDTSFTPIVPAVPIPSSNHGRWNSTDVCNSLPGNVTTIPFGNQVYPTVEFGYKTVRGDNPGEGRFYVLELVDVGALTEVSGDLSMSNISYSKSVANQYFTMTPNAPIGYSLISNNQLCLADSLKFESCGNQTYSWLFIDSLSGFGHAIQNVKTNKYLSFDITAKSFSLQTNLTSLFKIQSGNPNNPVTTPSPSPTVDPSSTTSSINDASSLLFRSNSLLILLLLLISIIIL</sequence>
<feature type="signal peptide" evidence="3">
    <location>
        <begin position="1"/>
        <end position="20"/>
    </location>
</feature>
<evidence type="ECO:0000313" key="5">
    <source>
        <dbReference type="Proteomes" id="UP000001396"/>
    </source>
</evidence>
<evidence type="ECO:0000313" key="4">
    <source>
        <dbReference type="EMBL" id="EFA84412.1"/>
    </source>
</evidence>